<dbReference type="EMBL" id="JACCBE010000001">
    <property type="protein sequence ID" value="NYD55854.1"/>
    <property type="molecule type" value="Genomic_DNA"/>
</dbReference>
<name>A0A7Y9JQN0_9ACTN</name>
<protein>
    <recommendedName>
        <fullName evidence="1">Xaa-Pro dipeptidyl-peptidase-like domain-containing protein</fullName>
    </recommendedName>
</protein>
<dbReference type="InterPro" id="IPR029058">
    <property type="entry name" value="AB_hydrolase_fold"/>
</dbReference>
<dbReference type="Pfam" id="PF02129">
    <property type="entry name" value="Peptidase_S15"/>
    <property type="match status" value="1"/>
</dbReference>
<gene>
    <name evidence="2" type="ORF">BKA08_000092</name>
</gene>
<reference evidence="2 3" key="1">
    <citation type="submission" date="2020-07" db="EMBL/GenBank/DDBJ databases">
        <title>Sequencing the genomes of 1000 actinobacteria strains.</title>
        <authorList>
            <person name="Klenk H.-P."/>
        </authorList>
    </citation>
    <scope>NUCLEOTIDE SEQUENCE [LARGE SCALE GENOMIC DNA]</scope>
    <source>
        <strain evidence="2 3">DSM 18965</strain>
    </source>
</reference>
<comment type="caution">
    <text evidence="2">The sequence shown here is derived from an EMBL/GenBank/DDBJ whole genome shotgun (WGS) entry which is preliminary data.</text>
</comment>
<dbReference type="Proteomes" id="UP000516957">
    <property type="component" value="Unassembled WGS sequence"/>
</dbReference>
<dbReference type="SUPFAM" id="SSF53474">
    <property type="entry name" value="alpha/beta-Hydrolases"/>
    <property type="match status" value="1"/>
</dbReference>
<dbReference type="Gene3D" id="3.40.50.1820">
    <property type="entry name" value="alpha/beta hydrolase"/>
    <property type="match status" value="1"/>
</dbReference>
<evidence type="ECO:0000313" key="2">
    <source>
        <dbReference type="EMBL" id="NYD55854.1"/>
    </source>
</evidence>
<evidence type="ECO:0000259" key="1">
    <source>
        <dbReference type="Pfam" id="PF02129"/>
    </source>
</evidence>
<keyword evidence="3" id="KW-1185">Reference proteome</keyword>
<proteinExistence type="predicted"/>
<accession>A0A7Y9JQN0</accession>
<dbReference type="AlphaFoldDB" id="A0A7Y9JQN0"/>
<dbReference type="InterPro" id="IPR000383">
    <property type="entry name" value="Xaa-Pro-like_dom"/>
</dbReference>
<organism evidence="2 3">
    <name type="scientific">Nocardioides marinisabuli</name>
    <dbReference type="NCBI Taxonomy" id="419476"/>
    <lineage>
        <taxon>Bacteria</taxon>
        <taxon>Bacillati</taxon>
        <taxon>Actinomycetota</taxon>
        <taxon>Actinomycetes</taxon>
        <taxon>Propionibacteriales</taxon>
        <taxon>Nocardioidaceae</taxon>
        <taxon>Nocardioides</taxon>
    </lineage>
</organism>
<feature type="domain" description="Xaa-Pro dipeptidyl-peptidase-like" evidence="1">
    <location>
        <begin position="13"/>
        <end position="140"/>
    </location>
</feature>
<evidence type="ECO:0000313" key="3">
    <source>
        <dbReference type="Proteomes" id="UP000516957"/>
    </source>
</evidence>
<sequence length="331" mass="35504">MRTTVGGLATYAWWPRSPRAVLVARTPYGAAGHEGEAAGWVARGIGLVVQDVRGRHESPGTFRPYAEDRLDDGPALLAWVRSRCSAPVVLLGTSYGAHAALATAGVERPDGVVAMVPALGLGETARTRGGVLQLASRLGWWLAHDVRRPWREVVTACRHDAERAAAVAALDCPLLAIGGTDDFFAHDTVDLWAAWGGPAHLVLGPWGHDLAGAHRATRILTWLETVLAGEPARGVATLDHTGRTRATPPVQAVVHLEVDPHEQWCASLTLRGREVAHGAARGRLLTLGPLVLGEGDVGDLDLRLGTDDFPRYARSLRPHRPVPRHHLELIA</sequence>
<dbReference type="GO" id="GO:0016787">
    <property type="term" value="F:hydrolase activity"/>
    <property type="evidence" value="ECO:0007669"/>
    <property type="project" value="InterPro"/>
</dbReference>
<dbReference type="RefSeq" id="WP_179613822.1">
    <property type="nucleotide sequence ID" value="NZ_CP059163.1"/>
</dbReference>